<protein>
    <submittedName>
        <fullName evidence="1">Uncharacterized protein</fullName>
    </submittedName>
</protein>
<proteinExistence type="predicted"/>
<dbReference type="Proteomes" id="UP001152561">
    <property type="component" value="Unassembled WGS sequence"/>
</dbReference>
<evidence type="ECO:0000313" key="1">
    <source>
        <dbReference type="EMBL" id="KAJ8552086.1"/>
    </source>
</evidence>
<accession>A0A9Q1REI7</accession>
<comment type="caution">
    <text evidence="1">The sequence shown here is derived from an EMBL/GenBank/DDBJ whole genome shotgun (WGS) entry which is preliminary data.</text>
</comment>
<keyword evidence="2" id="KW-1185">Reference proteome</keyword>
<organism evidence="1 2">
    <name type="scientific">Anisodus acutangulus</name>
    <dbReference type="NCBI Taxonomy" id="402998"/>
    <lineage>
        <taxon>Eukaryota</taxon>
        <taxon>Viridiplantae</taxon>
        <taxon>Streptophyta</taxon>
        <taxon>Embryophyta</taxon>
        <taxon>Tracheophyta</taxon>
        <taxon>Spermatophyta</taxon>
        <taxon>Magnoliopsida</taxon>
        <taxon>eudicotyledons</taxon>
        <taxon>Gunneridae</taxon>
        <taxon>Pentapetalae</taxon>
        <taxon>asterids</taxon>
        <taxon>lamiids</taxon>
        <taxon>Solanales</taxon>
        <taxon>Solanaceae</taxon>
        <taxon>Solanoideae</taxon>
        <taxon>Hyoscyameae</taxon>
        <taxon>Anisodus</taxon>
    </lineage>
</organism>
<reference evidence="2" key="1">
    <citation type="journal article" date="2023" name="Proc. Natl. Acad. Sci. U.S.A.">
        <title>Genomic and structural basis for evolution of tropane alkaloid biosynthesis.</title>
        <authorList>
            <person name="Wanga Y.-J."/>
            <person name="Taina T."/>
            <person name="Yua J.-Y."/>
            <person name="Lia J."/>
            <person name="Xua B."/>
            <person name="Chenc J."/>
            <person name="D'Auriad J.C."/>
            <person name="Huanga J.-P."/>
            <person name="Huanga S.-X."/>
        </authorList>
    </citation>
    <scope>NUCLEOTIDE SEQUENCE [LARGE SCALE GENOMIC DNA]</scope>
    <source>
        <strain evidence="2">cv. KIB-2019</strain>
    </source>
</reference>
<sequence length="101" mass="11826">MAKLEYISSISEPINIEAFSHLLNLLTHRYPRIRQVSAEKVYLVLLKKGTLVQGDKLEEKTFKILFKSWWEDVEEAKGKRLELCAMCNLDVGTLSQWWDIQ</sequence>
<dbReference type="OrthoDB" id="10253476at2759"/>
<name>A0A9Q1REI7_9SOLA</name>
<evidence type="ECO:0000313" key="2">
    <source>
        <dbReference type="Proteomes" id="UP001152561"/>
    </source>
</evidence>
<dbReference type="AlphaFoldDB" id="A0A9Q1REI7"/>
<gene>
    <name evidence="1" type="ORF">K7X08_028529</name>
</gene>
<dbReference type="EMBL" id="JAJAGQ010000010">
    <property type="protein sequence ID" value="KAJ8552086.1"/>
    <property type="molecule type" value="Genomic_DNA"/>
</dbReference>